<proteinExistence type="predicted"/>
<organism evidence="2">
    <name type="scientific">Octopus bimaculoides</name>
    <name type="common">California two-spotted octopus</name>
    <dbReference type="NCBI Taxonomy" id="37653"/>
    <lineage>
        <taxon>Eukaryota</taxon>
        <taxon>Metazoa</taxon>
        <taxon>Spiralia</taxon>
        <taxon>Lophotrochozoa</taxon>
        <taxon>Mollusca</taxon>
        <taxon>Cephalopoda</taxon>
        <taxon>Coleoidea</taxon>
        <taxon>Octopodiformes</taxon>
        <taxon>Octopoda</taxon>
        <taxon>Incirrata</taxon>
        <taxon>Octopodidae</taxon>
        <taxon>Octopus</taxon>
    </lineage>
</organism>
<dbReference type="KEGG" id="obi:106879287"/>
<name>A0A0L8G408_OCTBM</name>
<accession>A0A0L8G408</accession>
<gene>
    <name evidence="2" type="ORF">OCBIM_22000551mg</name>
</gene>
<dbReference type="EMBL" id="KQ423995">
    <property type="protein sequence ID" value="KOF71761.1"/>
    <property type="molecule type" value="Genomic_DNA"/>
</dbReference>
<evidence type="ECO:0000313" key="2">
    <source>
        <dbReference type="EMBL" id="KOF71761.1"/>
    </source>
</evidence>
<keyword evidence="1" id="KW-0175">Coiled coil</keyword>
<reference evidence="2" key="1">
    <citation type="submission" date="2015-07" db="EMBL/GenBank/DDBJ databases">
        <title>MeaNS - Measles Nucleotide Surveillance Program.</title>
        <authorList>
            <person name="Tran T."/>
            <person name="Druce J."/>
        </authorList>
    </citation>
    <scope>NUCLEOTIDE SEQUENCE</scope>
    <source>
        <strain evidence="2">UCB-OBI-ISO-001</strain>
        <tissue evidence="2">Gonad</tissue>
    </source>
</reference>
<dbReference type="EMBL" id="KQ423995">
    <property type="protein sequence ID" value="KOF71762.1"/>
    <property type="molecule type" value="Genomic_DNA"/>
</dbReference>
<sequence length="172" mass="20032">METHKTASFWRSKPTLCNSKKDTSINSSNFINKTDKTISSSFATSIYPGLYTQLDAKIAEKTRISNAGLAGQMQIQKRMLEKSKQHTLKQHEEEVLKLQNDLEKLHMFSPSSESKNCPTSSHYSNSQITAYVHHTCRLTGSHSLCHRCYRHHTPYKNIYYQNWWLKKPIYFK</sequence>
<evidence type="ECO:0000256" key="1">
    <source>
        <dbReference type="SAM" id="Coils"/>
    </source>
</evidence>
<dbReference type="OrthoDB" id="10279091at2759"/>
<protein>
    <submittedName>
        <fullName evidence="2">Uncharacterized protein</fullName>
    </submittedName>
</protein>
<feature type="coiled-coil region" evidence="1">
    <location>
        <begin position="81"/>
        <end position="108"/>
    </location>
</feature>
<dbReference type="AlphaFoldDB" id="A0A0L8G408"/>